<evidence type="ECO:0000256" key="1">
    <source>
        <dbReference type="SAM" id="MobiDB-lite"/>
    </source>
</evidence>
<keyword evidence="2" id="KW-0812">Transmembrane</keyword>
<evidence type="ECO:0000313" key="4">
    <source>
        <dbReference type="Proteomes" id="UP000005297"/>
    </source>
</evidence>
<dbReference type="Proteomes" id="UP000005297">
    <property type="component" value="Unassembled WGS sequence"/>
</dbReference>
<feature type="compositionally biased region" description="Polar residues" evidence="1">
    <location>
        <begin position="261"/>
        <end position="271"/>
    </location>
</feature>
<dbReference type="AlphaFoldDB" id="Q0F222"/>
<dbReference type="InParanoid" id="Q0F222"/>
<dbReference type="HOGENOM" id="CLU_089614_0_0_0"/>
<protein>
    <submittedName>
        <fullName evidence="3">Uncharacterized protein</fullName>
    </submittedName>
</protein>
<accession>Q0F222</accession>
<proteinExistence type="predicted"/>
<evidence type="ECO:0000256" key="2">
    <source>
        <dbReference type="SAM" id="Phobius"/>
    </source>
</evidence>
<evidence type="ECO:0000313" key="3">
    <source>
        <dbReference type="EMBL" id="EAU55728.1"/>
    </source>
</evidence>
<keyword evidence="2" id="KW-1133">Transmembrane helix</keyword>
<keyword evidence="4" id="KW-1185">Reference proteome</keyword>
<feature type="transmembrane region" description="Helical" evidence="2">
    <location>
        <begin position="179"/>
        <end position="198"/>
    </location>
</feature>
<keyword evidence="2" id="KW-0472">Membrane</keyword>
<organism evidence="3 4">
    <name type="scientific">Mariprofundus ferrooxydans PV-1</name>
    <dbReference type="NCBI Taxonomy" id="314345"/>
    <lineage>
        <taxon>Bacteria</taxon>
        <taxon>Pseudomonadati</taxon>
        <taxon>Pseudomonadota</taxon>
        <taxon>Candidatius Mariprofundia</taxon>
        <taxon>Mariprofundales</taxon>
        <taxon>Mariprofundaceae</taxon>
        <taxon>Mariprofundus</taxon>
    </lineage>
</organism>
<feature type="region of interest" description="Disordered" evidence="1">
    <location>
        <begin position="248"/>
        <end position="271"/>
    </location>
</feature>
<gene>
    <name evidence="3" type="ORF">SPV1_02232</name>
</gene>
<sequence length="271" mass="30668">MRAFSNLEKQLVRRMIELEDKVGSLNILGNILDSFYGKTHLPDHCYIELESERDVSIQVRDDALAQNGLDWIREIDEDISKKLLTVVALFQYLEEEKLAYFVGDLSLNSLGEVWSDTKYTRCEFLDNDLKPLIFKYSRKKIFVSETLRILEKNDFKTDEELRHEEEVSSMKKQLGLTQVALGITLLGLLVSIFIPILVTSTVEIEKSDLPKPLATLENQLKRIGDIEKASNESIGDLESAILSVQESINNLGAPKSKPHNQKNQPTADSGG</sequence>
<name>Q0F222_9PROT</name>
<reference evidence="3 4" key="1">
    <citation type="submission" date="2006-09" db="EMBL/GenBank/DDBJ databases">
        <authorList>
            <person name="Emerson D."/>
            <person name="Ferriera S."/>
            <person name="Johnson J."/>
            <person name="Kravitz S."/>
            <person name="Halpern A."/>
            <person name="Remington K."/>
            <person name="Beeson K."/>
            <person name="Tran B."/>
            <person name="Rogers Y.-H."/>
            <person name="Friedman R."/>
            <person name="Venter J.C."/>
        </authorList>
    </citation>
    <scope>NUCLEOTIDE SEQUENCE [LARGE SCALE GENOMIC DNA]</scope>
    <source>
        <strain evidence="3 4">PV-1</strain>
    </source>
</reference>
<dbReference type="EMBL" id="AATS01000002">
    <property type="protein sequence ID" value="EAU55728.1"/>
    <property type="molecule type" value="Genomic_DNA"/>
</dbReference>
<dbReference type="eggNOG" id="ENOG5030ZPN">
    <property type="taxonomic scope" value="Bacteria"/>
</dbReference>
<comment type="caution">
    <text evidence="3">The sequence shown here is derived from an EMBL/GenBank/DDBJ whole genome shotgun (WGS) entry which is preliminary data.</text>
</comment>